<dbReference type="GO" id="GO:0004725">
    <property type="term" value="F:protein tyrosine phosphatase activity"/>
    <property type="evidence" value="ECO:0007669"/>
    <property type="project" value="UniProtKB-UniRule"/>
</dbReference>
<dbReference type="Ensembl" id="ENSSFAT00005043538.1">
    <property type="protein sequence ID" value="ENSSFAP00005042009.1"/>
    <property type="gene ID" value="ENSSFAG00005020863.1"/>
</dbReference>
<dbReference type="PROSITE" id="PS00383">
    <property type="entry name" value="TYR_PHOSPHATASE_1"/>
    <property type="match status" value="1"/>
</dbReference>
<comment type="similarity">
    <text evidence="2 11">Belongs to the protein-tyrosine phosphatase family.</text>
</comment>
<dbReference type="InterPro" id="IPR003595">
    <property type="entry name" value="Tyr_Pase_cat"/>
</dbReference>
<dbReference type="PANTHER" id="PTHR23339">
    <property type="entry name" value="TYROSINE SPECIFIC PROTEIN PHOSPHATASE AND DUAL SPECIFICITY PROTEIN PHOSPHATASE"/>
    <property type="match status" value="1"/>
</dbReference>
<reference evidence="14" key="1">
    <citation type="submission" date="2019-06" db="EMBL/GenBank/DDBJ databases">
        <authorList>
            <consortium name="Wellcome Sanger Institute Data Sharing"/>
        </authorList>
    </citation>
    <scope>NUCLEOTIDE SEQUENCE [LARGE SCALE GENOMIC DNA]</scope>
</reference>
<comment type="catalytic activity">
    <reaction evidence="11">
        <text>O-phospho-L-threonyl-[protein] + H2O = L-threonyl-[protein] + phosphate</text>
        <dbReference type="Rhea" id="RHEA:47004"/>
        <dbReference type="Rhea" id="RHEA-COMP:11060"/>
        <dbReference type="Rhea" id="RHEA-COMP:11605"/>
        <dbReference type="ChEBI" id="CHEBI:15377"/>
        <dbReference type="ChEBI" id="CHEBI:30013"/>
        <dbReference type="ChEBI" id="CHEBI:43474"/>
        <dbReference type="ChEBI" id="CHEBI:61977"/>
        <dbReference type="EC" id="3.1.3.16"/>
    </reaction>
</comment>
<evidence type="ECO:0000256" key="7">
    <source>
        <dbReference type="ARBA" id="ARBA00022912"/>
    </source>
</evidence>
<dbReference type="RefSeq" id="XP_029972035.1">
    <property type="nucleotide sequence ID" value="XM_030116175.1"/>
</dbReference>
<dbReference type="InterPro" id="IPR029021">
    <property type="entry name" value="Prot-tyrosine_phosphatase-like"/>
</dbReference>
<protein>
    <recommendedName>
        <fullName evidence="10 11">Cyclin-dependent kinase inhibitor 3</fullName>
        <ecNumber evidence="4 11">3.1.3.16</ecNumber>
        <ecNumber evidence="3 11">3.1.3.48</ecNumber>
    </recommendedName>
</protein>
<keyword evidence="7 11" id="KW-0904">Protein phosphatase</keyword>
<keyword evidence="6 11" id="KW-0378">Hydrolase</keyword>
<comment type="subunit">
    <text evidence="9">Interacts with cyclin-dependent kinases such as CDK1, CDK2 and CDK3. Does not interact with CDK4. Interacts (via C-terminus) with phosphorylated CDK2 (via C-terminal helix). Interacts with MS4A3 (via C-terminus); the interaction enhances CDKN3 enzymatic activity.</text>
</comment>
<proteinExistence type="inferred from homology"/>
<dbReference type="SUPFAM" id="SSF52799">
    <property type="entry name" value="(Phosphotyrosine protein) phosphatases II"/>
    <property type="match status" value="1"/>
</dbReference>
<dbReference type="PROSITE" id="PS50056">
    <property type="entry name" value="TYR_PHOSPHATASE_2"/>
    <property type="match status" value="1"/>
</dbReference>
<evidence type="ECO:0000256" key="12">
    <source>
        <dbReference type="PIRSR" id="PIRSR037322-1"/>
    </source>
</evidence>
<evidence type="ECO:0000256" key="6">
    <source>
        <dbReference type="ARBA" id="ARBA00022801"/>
    </source>
</evidence>
<feature type="domain" description="Tyrosine specific protein phosphatases" evidence="13">
    <location>
        <begin position="118"/>
        <end position="184"/>
    </location>
</feature>
<evidence type="ECO:0000256" key="9">
    <source>
        <dbReference type="ARBA" id="ARBA00064980"/>
    </source>
</evidence>
<keyword evidence="8 11" id="KW-0131">Cell cycle</keyword>
<evidence type="ECO:0000313" key="14">
    <source>
        <dbReference type="Ensembl" id="ENSSFAP00005042009.1"/>
    </source>
</evidence>
<dbReference type="InterPro" id="IPR008425">
    <property type="entry name" value="CDK_inhib_3"/>
</dbReference>
<dbReference type="OrthoDB" id="19045at2759"/>
<organism evidence="14 15">
    <name type="scientific">Salarias fasciatus</name>
    <name type="common">Jewelled blenny</name>
    <name type="synonym">Blennius fasciatus</name>
    <dbReference type="NCBI Taxonomy" id="181472"/>
    <lineage>
        <taxon>Eukaryota</taxon>
        <taxon>Metazoa</taxon>
        <taxon>Chordata</taxon>
        <taxon>Craniata</taxon>
        <taxon>Vertebrata</taxon>
        <taxon>Euteleostomi</taxon>
        <taxon>Actinopterygii</taxon>
        <taxon>Neopterygii</taxon>
        <taxon>Teleostei</taxon>
        <taxon>Neoteleostei</taxon>
        <taxon>Acanthomorphata</taxon>
        <taxon>Ovalentaria</taxon>
        <taxon>Blenniimorphae</taxon>
        <taxon>Blenniiformes</taxon>
        <taxon>Blennioidei</taxon>
        <taxon>Blenniidae</taxon>
        <taxon>Salariinae</taxon>
        <taxon>Salarias</taxon>
    </lineage>
</organism>
<dbReference type="AlphaFoldDB" id="A0A672ILN3"/>
<dbReference type="InterPro" id="IPR016130">
    <property type="entry name" value="Tyr_Pase_AS"/>
</dbReference>
<comment type="subcellular location">
    <subcellularLocation>
        <location evidence="1 11">Cytoplasm</location>
        <location evidence="1 11">Perinuclear region</location>
    </subcellularLocation>
</comment>
<evidence type="ECO:0000256" key="11">
    <source>
        <dbReference type="PIRNR" id="PIRNR037322"/>
    </source>
</evidence>
<evidence type="ECO:0000259" key="13">
    <source>
        <dbReference type="PROSITE" id="PS50056"/>
    </source>
</evidence>
<reference evidence="14" key="2">
    <citation type="submission" date="2025-08" db="UniProtKB">
        <authorList>
            <consortium name="Ensembl"/>
        </authorList>
    </citation>
    <scope>IDENTIFICATION</scope>
</reference>
<dbReference type="InterPro" id="IPR050561">
    <property type="entry name" value="PTP"/>
</dbReference>
<evidence type="ECO:0000256" key="4">
    <source>
        <dbReference type="ARBA" id="ARBA00013081"/>
    </source>
</evidence>
<dbReference type="InterPro" id="IPR000387">
    <property type="entry name" value="Tyr_Pase_dom"/>
</dbReference>
<evidence type="ECO:0000313" key="15">
    <source>
        <dbReference type="Proteomes" id="UP000472267"/>
    </source>
</evidence>
<accession>A0A672ILN3</accession>
<dbReference type="EC" id="3.1.3.48" evidence="3 11"/>
<evidence type="ECO:0000256" key="2">
    <source>
        <dbReference type="ARBA" id="ARBA00009580"/>
    </source>
</evidence>
<evidence type="ECO:0000256" key="1">
    <source>
        <dbReference type="ARBA" id="ARBA00004556"/>
    </source>
</evidence>
<dbReference type="EC" id="3.1.3.16" evidence="4 11"/>
<dbReference type="Proteomes" id="UP000472267">
    <property type="component" value="Chromosome 19"/>
</dbReference>
<gene>
    <name evidence="14" type="primary">cdkn3</name>
</gene>
<dbReference type="Pfam" id="PF05706">
    <property type="entry name" value="CDKN3"/>
    <property type="match status" value="1"/>
</dbReference>
<dbReference type="InParanoid" id="A0A672ILN3"/>
<evidence type="ECO:0000256" key="5">
    <source>
        <dbReference type="ARBA" id="ARBA00022490"/>
    </source>
</evidence>
<dbReference type="SMART" id="SM00404">
    <property type="entry name" value="PTPc_motif"/>
    <property type="match status" value="1"/>
</dbReference>
<keyword evidence="15" id="KW-1185">Reference proteome</keyword>
<dbReference type="Gene3D" id="3.90.190.10">
    <property type="entry name" value="Protein tyrosine phosphatase superfamily"/>
    <property type="match status" value="1"/>
</dbReference>
<dbReference type="GO" id="GO:0048471">
    <property type="term" value="C:perinuclear region of cytoplasm"/>
    <property type="evidence" value="ECO:0007669"/>
    <property type="project" value="UniProtKB-SubCell"/>
</dbReference>
<dbReference type="GeneID" id="115406275"/>
<evidence type="ECO:0000256" key="8">
    <source>
        <dbReference type="ARBA" id="ARBA00023306"/>
    </source>
</evidence>
<evidence type="ECO:0000256" key="10">
    <source>
        <dbReference type="ARBA" id="ARBA00067397"/>
    </source>
</evidence>
<comment type="function">
    <text evidence="11">May play a role in cell cycle regulation. Dual specificity phosphatase active toward substrates containing either phosphotyrosine or phosphoserine residues.</text>
</comment>
<name>A0A672ILN3_SALFA</name>
<dbReference type="InterPro" id="IPR022778">
    <property type="entry name" value="CDKN3"/>
</dbReference>
<dbReference type="CTD" id="1033"/>
<dbReference type="OMA" id="CRYKDIR"/>
<dbReference type="GO" id="GO:0004722">
    <property type="term" value="F:protein serine/threonine phosphatase activity"/>
    <property type="evidence" value="ECO:0007669"/>
    <property type="project" value="UniProtKB-EC"/>
</dbReference>
<keyword evidence="5 11" id="KW-0963">Cytoplasm</keyword>
<sequence length="211" mass="24201">MAASTRQDNFDSSSDEDIEEQETPFLISWLHLSIIECSQSLGICGLPGCKYKEIRRNMTRNLDEMQNQGVQDVFVFCSRGELVKYRVPSLLELYQRRGFRVHHKPILDGDAPTLEYCCEILDDLRECLEEKRRTVIHCYAGLGRSALIAACLLLQLSLLLTPSEVIEILRDLRGGGAVQTVKQYNFIHEFRSNYAEYLESRESSSERSVSR</sequence>
<dbReference type="PIRSF" id="PIRSF037322">
    <property type="entry name" value="CDKN3"/>
    <property type="match status" value="1"/>
</dbReference>
<reference evidence="14" key="3">
    <citation type="submission" date="2025-09" db="UniProtKB">
        <authorList>
            <consortium name="Ensembl"/>
        </authorList>
    </citation>
    <scope>IDENTIFICATION</scope>
</reference>
<dbReference type="FunFam" id="3.90.190.10:FF:000046">
    <property type="entry name" value="Cyclin-dependent kinase inhibitor 3"/>
    <property type="match status" value="1"/>
</dbReference>
<dbReference type="CDD" id="cd14505">
    <property type="entry name" value="CDKN3-like"/>
    <property type="match status" value="1"/>
</dbReference>
<feature type="active site" description="Phosphocysteine intermediate" evidence="12">
    <location>
        <position position="138"/>
    </location>
</feature>
<evidence type="ECO:0000256" key="3">
    <source>
        <dbReference type="ARBA" id="ARBA00013064"/>
    </source>
</evidence>